<proteinExistence type="predicted"/>
<evidence type="ECO:0000313" key="1">
    <source>
        <dbReference type="EMBL" id="SFQ11366.1"/>
    </source>
</evidence>
<dbReference type="InterPro" id="IPR011047">
    <property type="entry name" value="Quinoprotein_ADH-like_sf"/>
</dbReference>
<dbReference type="EMBL" id="FOXO01000019">
    <property type="protein sequence ID" value="SFQ11366.1"/>
    <property type="molecule type" value="Genomic_DNA"/>
</dbReference>
<evidence type="ECO:0000313" key="2">
    <source>
        <dbReference type="Proteomes" id="UP000182624"/>
    </source>
</evidence>
<accession>A0A1I5VWK5</accession>
<protein>
    <submittedName>
        <fullName evidence="1">Uncharacterized protein</fullName>
    </submittedName>
</protein>
<dbReference type="AlphaFoldDB" id="A0A1I5VWK5"/>
<reference evidence="2" key="1">
    <citation type="submission" date="2016-10" db="EMBL/GenBank/DDBJ databases">
        <authorList>
            <person name="Varghese N."/>
            <person name="Submissions S."/>
        </authorList>
    </citation>
    <scope>NUCLEOTIDE SEQUENCE [LARGE SCALE GENOMIC DNA]</scope>
    <source>
        <strain evidence="2">P18</strain>
    </source>
</reference>
<gene>
    <name evidence="1" type="ORF">SAMN04487928_11934</name>
</gene>
<organism evidence="1 2">
    <name type="scientific">Butyrivibrio proteoclasticus</name>
    <dbReference type="NCBI Taxonomy" id="43305"/>
    <lineage>
        <taxon>Bacteria</taxon>
        <taxon>Bacillati</taxon>
        <taxon>Bacillota</taxon>
        <taxon>Clostridia</taxon>
        <taxon>Lachnospirales</taxon>
        <taxon>Lachnospiraceae</taxon>
        <taxon>Butyrivibrio</taxon>
    </lineage>
</organism>
<keyword evidence="2" id="KW-1185">Reference proteome</keyword>
<sequence length="364" mass="41918">MRSAGIENNSDKGKKMITEDYLLNFQEAEIIGDRIIFWALNSNGIFSYDLKNKTLDCLSKTEKYDNAEFLFNGCAAYNSKIFFSPFNSSSICIYETETDEIEYIKLEKKGLFSSVFVYGDKIYFWGFGKNNVKVMLYPSHILQDLDELTDVSITSKPLIVENKVYFTIDEMGGFCEYDLSDGSKFRVHKLESDCKFNTISYAGDCLWFSGDKKKIIAWNTIDNEVQSYPLTLTNVNQDITWNEFFFDNSFVMGKYVYYLPKKTNEIIRIRIDSGTIEIVYVIDGANGGNFIRISDEYGLIVVEGGNHDAICDIFVEKRGTLVRNDEIKVPKGSELEKYICWGSLESRFNTLNRFIRSLTQTNLR</sequence>
<name>A0A1I5VWK5_9FIRM</name>
<dbReference type="SUPFAM" id="SSF50998">
    <property type="entry name" value="Quinoprotein alcohol dehydrogenase-like"/>
    <property type="match status" value="1"/>
</dbReference>
<dbReference type="Proteomes" id="UP000182624">
    <property type="component" value="Unassembled WGS sequence"/>
</dbReference>